<dbReference type="RefSeq" id="WP_122635590.1">
    <property type="nucleotide sequence ID" value="NZ_QWIU01000002.1"/>
</dbReference>
<evidence type="ECO:0000256" key="5">
    <source>
        <dbReference type="ARBA" id="ARBA00023295"/>
    </source>
</evidence>
<evidence type="ECO:0000256" key="8">
    <source>
        <dbReference type="SAM" id="SignalP"/>
    </source>
</evidence>
<keyword evidence="3" id="KW-0136">Cellulose degradation</keyword>
<comment type="caution">
    <text evidence="10">The sequence shown here is derived from an EMBL/GenBank/DDBJ whole genome shotgun (WGS) entry which is preliminary data.</text>
</comment>
<reference evidence="10 11" key="1">
    <citation type="submission" date="2018-08" db="EMBL/GenBank/DDBJ databases">
        <title>Chryseobacterium nematophagum: a novel matrix digesting pathogen of nematodes.</title>
        <authorList>
            <person name="Page A."/>
            <person name="Roberts M."/>
            <person name="Felix M.-A."/>
            <person name="Weir W."/>
        </authorList>
    </citation>
    <scope>NUCLEOTIDE SEQUENCE [LARGE SCALE GENOMIC DNA]</scope>
    <source>
        <strain evidence="10 11">JUb129</strain>
    </source>
</reference>
<dbReference type="InterPro" id="IPR050386">
    <property type="entry name" value="Glycosyl_hydrolase_5"/>
</dbReference>
<keyword evidence="8" id="KW-0732">Signal</keyword>
<dbReference type="Proteomes" id="UP000278775">
    <property type="component" value="Unassembled WGS sequence"/>
</dbReference>
<dbReference type="SUPFAM" id="SSF51445">
    <property type="entry name" value="(Trans)glycosidases"/>
    <property type="match status" value="1"/>
</dbReference>
<gene>
    <name evidence="10" type="ORF">D1631_05630</name>
</gene>
<protein>
    <submittedName>
        <fullName evidence="10">Glycosyl hydrolase family 5</fullName>
    </submittedName>
</protein>
<evidence type="ECO:0000256" key="1">
    <source>
        <dbReference type="ARBA" id="ARBA00005641"/>
    </source>
</evidence>
<evidence type="ECO:0000256" key="4">
    <source>
        <dbReference type="ARBA" id="ARBA00023277"/>
    </source>
</evidence>
<dbReference type="AlphaFoldDB" id="A0A3M7TFP2"/>
<evidence type="ECO:0000256" key="6">
    <source>
        <dbReference type="ARBA" id="ARBA00023326"/>
    </source>
</evidence>
<evidence type="ECO:0000256" key="7">
    <source>
        <dbReference type="RuleBase" id="RU361153"/>
    </source>
</evidence>
<dbReference type="Pfam" id="PF00150">
    <property type="entry name" value="Cellulase"/>
    <property type="match status" value="1"/>
</dbReference>
<evidence type="ECO:0000256" key="3">
    <source>
        <dbReference type="ARBA" id="ARBA00023001"/>
    </source>
</evidence>
<organism evidence="10 11">
    <name type="scientific">Chryseobacterium nematophagum</name>
    <dbReference type="NCBI Taxonomy" id="2305228"/>
    <lineage>
        <taxon>Bacteria</taxon>
        <taxon>Pseudomonadati</taxon>
        <taxon>Bacteroidota</taxon>
        <taxon>Flavobacteriia</taxon>
        <taxon>Flavobacteriales</taxon>
        <taxon>Weeksellaceae</taxon>
        <taxon>Chryseobacterium group</taxon>
        <taxon>Chryseobacterium</taxon>
    </lineage>
</organism>
<name>A0A3M7TFP2_9FLAO</name>
<evidence type="ECO:0000256" key="2">
    <source>
        <dbReference type="ARBA" id="ARBA00022801"/>
    </source>
</evidence>
<evidence type="ECO:0000313" key="11">
    <source>
        <dbReference type="Proteomes" id="UP000278775"/>
    </source>
</evidence>
<dbReference type="GO" id="GO:0008422">
    <property type="term" value="F:beta-glucosidase activity"/>
    <property type="evidence" value="ECO:0007669"/>
    <property type="project" value="TreeGrafter"/>
</dbReference>
<dbReference type="InterPro" id="IPR017853">
    <property type="entry name" value="GH"/>
</dbReference>
<dbReference type="Gene3D" id="3.20.20.80">
    <property type="entry name" value="Glycosidases"/>
    <property type="match status" value="1"/>
</dbReference>
<keyword evidence="2 7" id="KW-0378">Hydrolase</keyword>
<dbReference type="InterPro" id="IPR001547">
    <property type="entry name" value="Glyco_hydro_5"/>
</dbReference>
<keyword evidence="6" id="KW-0624">Polysaccharide degradation</keyword>
<dbReference type="GO" id="GO:0005576">
    <property type="term" value="C:extracellular region"/>
    <property type="evidence" value="ECO:0007669"/>
    <property type="project" value="TreeGrafter"/>
</dbReference>
<keyword evidence="5 7" id="KW-0326">Glycosidase</keyword>
<dbReference type="OrthoDB" id="9800955at2"/>
<feature type="chain" id="PRO_5018059748" evidence="8">
    <location>
        <begin position="24"/>
        <end position="430"/>
    </location>
</feature>
<sequence length="430" mass="50544">MFRIIFFLSLMLSSFLFSQYAQPIDFWEKQKKGANFFSEVEKQARFHSAKQVHISFVRMAPNKWQIGNPKNKRGNFLIGPQHNPLNAPSKRDIKYLKSILDMAHTEGIPVVLTMLSLPYSRWSQHAQGEKEERKIWEDFKVQEEAICFWKELTKELKGYKGIVALNIRNEPSPERARGITFKDWYTGNYEQWNRQIKGTPQDLNLFYKKVVSAIREVDKDIPLVLDSGFFATPWAFKILEAIKDENGNNDPNILYSFHSYEPYNYSSRPNCNKTDGAKTGEISKAGVAENCKYNYPGSIPIGELTDAPRISWNKKKMIEFLQPINDFQKRNNISSNRILVGEFGVYRTNPNAEKYLKDMIEIFDENKWHWAFYAYREDNWDKMDYELGTKKIDWRYWDLSQKGKVPIKLYKKNKNNPIWSIISKSLKSQN</sequence>
<dbReference type="EMBL" id="QWIU01000002">
    <property type="protein sequence ID" value="RNA61449.1"/>
    <property type="molecule type" value="Genomic_DNA"/>
</dbReference>
<dbReference type="GO" id="GO:0030245">
    <property type="term" value="P:cellulose catabolic process"/>
    <property type="evidence" value="ECO:0007669"/>
    <property type="project" value="UniProtKB-KW"/>
</dbReference>
<dbReference type="GO" id="GO:0009986">
    <property type="term" value="C:cell surface"/>
    <property type="evidence" value="ECO:0007669"/>
    <property type="project" value="TreeGrafter"/>
</dbReference>
<evidence type="ECO:0000259" key="9">
    <source>
        <dbReference type="Pfam" id="PF00150"/>
    </source>
</evidence>
<feature type="domain" description="Glycoside hydrolase family 5" evidence="9">
    <location>
        <begin position="39"/>
        <end position="376"/>
    </location>
</feature>
<comment type="similarity">
    <text evidence="1 7">Belongs to the glycosyl hydrolase 5 (cellulase A) family.</text>
</comment>
<dbReference type="PANTHER" id="PTHR31297:SF41">
    <property type="entry name" value="ENDOGLUCANASE, PUTATIVE (AFU_ORTHOLOGUE AFUA_5G01830)-RELATED"/>
    <property type="match status" value="1"/>
</dbReference>
<dbReference type="PANTHER" id="PTHR31297">
    <property type="entry name" value="GLUCAN ENDO-1,6-BETA-GLUCOSIDASE B"/>
    <property type="match status" value="1"/>
</dbReference>
<feature type="signal peptide" evidence="8">
    <location>
        <begin position="1"/>
        <end position="23"/>
    </location>
</feature>
<accession>A0A3M7TFP2</accession>
<evidence type="ECO:0000313" key="10">
    <source>
        <dbReference type="EMBL" id="RNA61449.1"/>
    </source>
</evidence>
<proteinExistence type="inferred from homology"/>
<keyword evidence="4" id="KW-0119">Carbohydrate metabolism</keyword>